<dbReference type="Pfam" id="PF07478">
    <property type="entry name" value="Dala_Dala_lig_C"/>
    <property type="match status" value="4"/>
</dbReference>
<evidence type="ECO:0000256" key="9">
    <source>
        <dbReference type="ARBA" id="ARBA00022984"/>
    </source>
</evidence>
<dbReference type="GO" id="GO:0005737">
    <property type="term" value="C:cytoplasm"/>
    <property type="evidence" value="ECO:0007669"/>
    <property type="project" value="UniProtKB-SubCell"/>
</dbReference>
<dbReference type="SUPFAM" id="SSF52440">
    <property type="entry name" value="PreATP-grasp domain"/>
    <property type="match status" value="2"/>
</dbReference>
<dbReference type="PANTHER" id="PTHR23132:SF0">
    <property type="entry name" value="D-ALANINE-D-ALANINE LIGASE FAMILY"/>
    <property type="match status" value="1"/>
</dbReference>
<comment type="cofactor">
    <cofactor evidence="1">
        <name>Mn(2+)</name>
        <dbReference type="ChEBI" id="CHEBI:29035"/>
    </cofactor>
</comment>
<keyword evidence="12" id="KW-0963">Cytoplasm</keyword>
<keyword evidence="6 13" id="KW-0547">Nucleotide-binding</keyword>
<name>A0A6S6SDA1_9BACT</name>
<feature type="domain" description="ATP-grasp" evidence="14">
    <location>
        <begin position="632"/>
        <end position="883"/>
    </location>
</feature>
<dbReference type="Gene3D" id="3.30.1490.20">
    <property type="entry name" value="ATP-grasp fold, A domain"/>
    <property type="match status" value="1"/>
</dbReference>
<keyword evidence="5 12" id="KW-0436">Ligase</keyword>
<feature type="domain" description="ATP-grasp" evidence="14">
    <location>
        <begin position="157"/>
        <end position="435"/>
    </location>
</feature>
<dbReference type="GO" id="GO:0071555">
    <property type="term" value="P:cell wall organization"/>
    <property type="evidence" value="ECO:0007669"/>
    <property type="project" value="UniProtKB-KW"/>
</dbReference>
<keyword evidence="9 12" id="KW-0573">Peptidoglycan synthesis</keyword>
<evidence type="ECO:0000313" key="15">
    <source>
        <dbReference type="EMBL" id="CAA6807936.1"/>
    </source>
</evidence>
<keyword evidence="8 12" id="KW-0133">Cell shape</keyword>
<evidence type="ECO:0000256" key="1">
    <source>
        <dbReference type="ARBA" id="ARBA00001936"/>
    </source>
</evidence>
<dbReference type="Gene3D" id="3.40.50.20">
    <property type="match status" value="2"/>
</dbReference>
<dbReference type="Pfam" id="PF01820">
    <property type="entry name" value="Dala_Dala_lig_N"/>
    <property type="match status" value="2"/>
</dbReference>
<dbReference type="GO" id="GO:0005524">
    <property type="term" value="F:ATP binding"/>
    <property type="evidence" value="ECO:0007669"/>
    <property type="project" value="UniProtKB-UniRule"/>
</dbReference>
<gene>
    <name evidence="12" type="primary">ddl</name>
    <name evidence="15" type="ORF">HELGO_WM13369</name>
</gene>
<dbReference type="PANTHER" id="PTHR23132">
    <property type="entry name" value="D-ALANINE--D-ALANINE LIGASE"/>
    <property type="match status" value="1"/>
</dbReference>
<evidence type="ECO:0000256" key="2">
    <source>
        <dbReference type="ARBA" id="ARBA00001946"/>
    </source>
</evidence>
<dbReference type="GO" id="GO:0008716">
    <property type="term" value="F:D-alanine-D-alanine ligase activity"/>
    <property type="evidence" value="ECO:0007669"/>
    <property type="project" value="UniProtKB-UniRule"/>
</dbReference>
<dbReference type="EMBL" id="CACVAQ010000138">
    <property type="protein sequence ID" value="CAA6807936.1"/>
    <property type="molecule type" value="Genomic_DNA"/>
</dbReference>
<comment type="similarity">
    <text evidence="3 12">Belongs to the D-alanine--D-alanine ligase family.</text>
</comment>
<dbReference type="HAMAP" id="MF_00047">
    <property type="entry name" value="Dala_Dala_lig"/>
    <property type="match status" value="1"/>
</dbReference>
<comment type="cofactor">
    <cofactor evidence="2">
        <name>Mg(2+)</name>
        <dbReference type="ChEBI" id="CHEBI:18420"/>
    </cofactor>
</comment>
<dbReference type="PROSITE" id="PS50975">
    <property type="entry name" value="ATP_GRASP"/>
    <property type="match status" value="2"/>
</dbReference>
<comment type="pathway">
    <text evidence="12">Cell wall biogenesis; peptidoglycan biosynthesis.</text>
</comment>
<evidence type="ECO:0000256" key="4">
    <source>
        <dbReference type="ARBA" id="ARBA00012216"/>
    </source>
</evidence>
<evidence type="ECO:0000256" key="6">
    <source>
        <dbReference type="ARBA" id="ARBA00022741"/>
    </source>
</evidence>
<dbReference type="PROSITE" id="PS00844">
    <property type="entry name" value="DALA_DALA_LIGASE_2"/>
    <property type="match status" value="1"/>
</dbReference>
<dbReference type="SUPFAM" id="SSF56059">
    <property type="entry name" value="Glutathione synthetase ATP-binding domain-like"/>
    <property type="match status" value="2"/>
</dbReference>
<dbReference type="GO" id="GO:0009252">
    <property type="term" value="P:peptidoglycan biosynthetic process"/>
    <property type="evidence" value="ECO:0007669"/>
    <property type="project" value="UniProtKB-UniRule"/>
</dbReference>
<evidence type="ECO:0000256" key="5">
    <source>
        <dbReference type="ARBA" id="ARBA00022598"/>
    </source>
</evidence>
<dbReference type="InterPro" id="IPR013815">
    <property type="entry name" value="ATP_grasp_subdomain_1"/>
</dbReference>
<dbReference type="EC" id="6.3.2.4" evidence="4 12"/>
<evidence type="ECO:0000256" key="12">
    <source>
        <dbReference type="HAMAP-Rule" id="MF_00047"/>
    </source>
</evidence>
<reference evidence="15" key="1">
    <citation type="submission" date="2020-01" db="EMBL/GenBank/DDBJ databases">
        <authorList>
            <person name="Meier V. D."/>
            <person name="Meier V D."/>
        </authorList>
    </citation>
    <scope>NUCLEOTIDE SEQUENCE</scope>
    <source>
        <strain evidence="15">HLG_WM_MAG_10</strain>
    </source>
</reference>
<dbReference type="AlphaFoldDB" id="A0A6S6SDA1"/>
<comment type="function">
    <text evidence="12">Cell wall formation.</text>
</comment>
<evidence type="ECO:0000256" key="13">
    <source>
        <dbReference type="PROSITE-ProRule" id="PRU00409"/>
    </source>
</evidence>
<dbReference type="Gene3D" id="3.30.470.20">
    <property type="entry name" value="ATP-grasp fold, B domain"/>
    <property type="match status" value="3"/>
</dbReference>
<evidence type="ECO:0000256" key="7">
    <source>
        <dbReference type="ARBA" id="ARBA00022840"/>
    </source>
</evidence>
<evidence type="ECO:0000256" key="11">
    <source>
        <dbReference type="ARBA" id="ARBA00047614"/>
    </source>
</evidence>
<dbReference type="GO" id="GO:0008360">
    <property type="term" value="P:regulation of cell shape"/>
    <property type="evidence" value="ECO:0007669"/>
    <property type="project" value="UniProtKB-KW"/>
</dbReference>
<dbReference type="InterPro" id="IPR011761">
    <property type="entry name" value="ATP-grasp"/>
</dbReference>
<protein>
    <recommendedName>
        <fullName evidence="4 12">D-alanine--D-alanine ligase</fullName>
        <ecNumber evidence="4 12">6.3.2.4</ecNumber>
    </recommendedName>
    <alternativeName>
        <fullName evidence="12">D-Ala-D-Ala ligase</fullName>
    </alternativeName>
    <alternativeName>
        <fullName evidence="12">D-alanylalanine synthetase</fullName>
    </alternativeName>
</protein>
<dbReference type="InterPro" id="IPR005905">
    <property type="entry name" value="D_ala_D_ala"/>
</dbReference>
<dbReference type="GO" id="GO:0046872">
    <property type="term" value="F:metal ion binding"/>
    <property type="evidence" value="ECO:0007669"/>
    <property type="project" value="InterPro"/>
</dbReference>
<dbReference type="InterPro" id="IPR000291">
    <property type="entry name" value="D-Ala_lig_Van_CS"/>
</dbReference>
<comment type="catalytic activity">
    <reaction evidence="11 12">
        <text>2 D-alanine + ATP = D-alanyl-D-alanine + ADP + phosphate + H(+)</text>
        <dbReference type="Rhea" id="RHEA:11224"/>
        <dbReference type="ChEBI" id="CHEBI:15378"/>
        <dbReference type="ChEBI" id="CHEBI:30616"/>
        <dbReference type="ChEBI" id="CHEBI:43474"/>
        <dbReference type="ChEBI" id="CHEBI:57416"/>
        <dbReference type="ChEBI" id="CHEBI:57822"/>
        <dbReference type="ChEBI" id="CHEBI:456216"/>
        <dbReference type="EC" id="6.3.2.4"/>
    </reaction>
</comment>
<evidence type="ECO:0000256" key="3">
    <source>
        <dbReference type="ARBA" id="ARBA00010871"/>
    </source>
</evidence>
<dbReference type="UniPathway" id="UPA00219"/>
<dbReference type="PROSITE" id="PS00843">
    <property type="entry name" value="DALA_DALA_LIGASE_1"/>
    <property type="match status" value="1"/>
</dbReference>
<dbReference type="InterPro" id="IPR016185">
    <property type="entry name" value="PreATP-grasp_dom_sf"/>
</dbReference>
<keyword evidence="7 13" id="KW-0067">ATP-binding</keyword>
<accession>A0A6S6SDA1</accession>
<evidence type="ECO:0000259" key="14">
    <source>
        <dbReference type="PROSITE" id="PS50975"/>
    </source>
</evidence>
<organism evidence="15">
    <name type="scientific">uncultured Aureispira sp</name>
    <dbReference type="NCBI Taxonomy" id="1331704"/>
    <lineage>
        <taxon>Bacteria</taxon>
        <taxon>Pseudomonadati</taxon>
        <taxon>Bacteroidota</taxon>
        <taxon>Saprospiria</taxon>
        <taxon>Saprospirales</taxon>
        <taxon>Saprospiraceae</taxon>
        <taxon>Aureispira</taxon>
        <taxon>environmental samples</taxon>
    </lineage>
</organism>
<comment type="subcellular location">
    <subcellularLocation>
        <location evidence="12">Cytoplasm</location>
    </subcellularLocation>
</comment>
<proteinExistence type="inferred from homology"/>
<dbReference type="InterPro" id="IPR011127">
    <property type="entry name" value="Dala_Dala_lig_N"/>
</dbReference>
<dbReference type="InterPro" id="IPR011095">
    <property type="entry name" value="Dala_Dala_lig_C"/>
</dbReference>
<keyword evidence="10 12" id="KW-0961">Cell wall biogenesis/degradation</keyword>
<sequence>MRIGIFFGGTSREREISFAGGRTVYDNLDKSLFTPVPIFVDSLGNFVLLNWQFLYKGTIRDFYPPAAYIPETEHAFQVYIESLQDLDETQIQALIEQVGTPIAIDQLPDLIDFAFLALHGNLGEDGQIQGLLECLRLPYSGSGIRASSIGMDKSYQKKLMDAGGFNMPKMEIIKRYDWLKGYPQNWKAQVVQQIGLPMVVRPANQGSSIGVRIINTIEDIEPAINAAFFIETLSAATWQAQSKASKVDFLKVLTDIRTGVGFPLQVVETKDIIYHPEALFTFLDLYFENNLVIHLQGDNAEHTVVLEEFIYGREFSCVVIRGEENEAIALPPTEILKGTEIFDYRSKYLAGLSRKLTPIDLPEAKIEAIRTECAQLFDYLEFNTYARIDGFIQEDGRIFLNDPNTTSGMLPSSFFFHQAAEIGLNPSQFLTYIIRTSLVERIQTSTQLGWYEPLLVHLDAQLKAQQQNSAKREKIGVFLGGYSSERHISVESGRNIYEKLASSDRYEPVPIFVTGNRQAHQLHHIPINLLLKDNADDIRDKINSYKVHPIILKIQEDCRAIMKRYTQEPPIFAPRRLEYAQLKAEVDGVFIALHGRPGEDGEVQQYLQQHNIPFNGSLASSAQITINKYETLQLLKKHGLPVTDQLLIDKKEFLEHPLEILNQIKKVLTYPLIGKPVDDGCSSAVKLLKSDAELQAFLNALFRTQEDVDTEQATVLGLKPKEEFPQKEVALLEALIDKKEAVHFLEITGGLLTKYDAEGNLVYEIFEPSEALAIGEILSLEEKFLAGEGQNITPARFVPANLPYEHEHISKQVRATLKKAAQILNVTGYARIDAFVRIFEDGTAETIIIEINSLPGMTPATCIFHQCAINGYKPYDFIHQILNFGIQRANK</sequence>
<evidence type="ECO:0000256" key="10">
    <source>
        <dbReference type="ARBA" id="ARBA00023316"/>
    </source>
</evidence>
<evidence type="ECO:0000256" key="8">
    <source>
        <dbReference type="ARBA" id="ARBA00022960"/>
    </source>
</evidence>